<protein>
    <submittedName>
        <fullName evidence="5">Thiamine transporter 2-like</fullName>
    </submittedName>
</protein>
<keyword evidence="4" id="KW-1185">Reference proteome</keyword>
<dbReference type="GeneID" id="100371316"/>
<gene>
    <name evidence="5" type="primary">LOC100371316</name>
</gene>
<keyword evidence="3" id="KW-0812">Transmembrane</keyword>
<dbReference type="InterPro" id="IPR002666">
    <property type="entry name" value="Folate_carrier"/>
</dbReference>
<keyword evidence="3" id="KW-1133">Transmembrane helix</keyword>
<feature type="transmembrane region" description="Helical" evidence="3">
    <location>
        <begin position="451"/>
        <end position="473"/>
    </location>
</feature>
<dbReference type="SUPFAM" id="SSF103473">
    <property type="entry name" value="MFS general substrate transporter"/>
    <property type="match status" value="1"/>
</dbReference>
<dbReference type="RefSeq" id="XP_002736901.1">
    <property type="nucleotide sequence ID" value="XM_002736855.2"/>
</dbReference>
<feature type="transmembrane region" description="Helical" evidence="3">
    <location>
        <begin position="361"/>
        <end position="384"/>
    </location>
</feature>
<feature type="transmembrane region" description="Helical" evidence="3">
    <location>
        <begin position="488"/>
        <end position="506"/>
    </location>
</feature>
<evidence type="ECO:0000256" key="2">
    <source>
        <dbReference type="PIRNR" id="PIRNR028739"/>
    </source>
</evidence>
<dbReference type="Gene3D" id="1.20.1250.20">
    <property type="entry name" value="MFS general substrate transporter like domains"/>
    <property type="match status" value="2"/>
</dbReference>
<evidence type="ECO:0000256" key="1">
    <source>
        <dbReference type="ARBA" id="ARBA00005773"/>
    </source>
</evidence>
<dbReference type="Pfam" id="PF01770">
    <property type="entry name" value="Folate_carrier"/>
    <property type="match status" value="1"/>
</dbReference>
<comment type="similarity">
    <text evidence="1 2">Belongs to the reduced folate carrier (RFC) transporter (TC 2.A.48) family.</text>
</comment>
<feature type="transmembrane region" description="Helical" evidence="3">
    <location>
        <begin position="161"/>
        <end position="184"/>
    </location>
</feature>
<evidence type="ECO:0000256" key="3">
    <source>
        <dbReference type="SAM" id="Phobius"/>
    </source>
</evidence>
<dbReference type="PIRSF" id="PIRSF028739">
    <property type="entry name" value="Folate_carrier"/>
    <property type="match status" value="1"/>
</dbReference>
<accession>A0ABM0GTB3</accession>
<dbReference type="InterPro" id="IPR036259">
    <property type="entry name" value="MFS_trans_sf"/>
</dbReference>
<evidence type="ECO:0000313" key="5">
    <source>
        <dbReference type="RefSeq" id="XP_002736901.1"/>
    </source>
</evidence>
<proteinExistence type="inferred from homology"/>
<dbReference type="PANTHER" id="PTHR10686:SF18">
    <property type="entry name" value="IP11787P-RELATED"/>
    <property type="match status" value="1"/>
</dbReference>
<dbReference type="Proteomes" id="UP000694865">
    <property type="component" value="Unplaced"/>
</dbReference>
<name>A0ABM0GTB3_SACKO</name>
<feature type="transmembrane region" description="Helical" evidence="3">
    <location>
        <begin position="48"/>
        <end position="67"/>
    </location>
</feature>
<organism evidence="4 5">
    <name type="scientific">Saccoglossus kowalevskii</name>
    <name type="common">Acorn worm</name>
    <dbReference type="NCBI Taxonomy" id="10224"/>
    <lineage>
        <taxon>Eukaryota</taxon>
        <taxon>Metazoa</taxon>
        <taxon>Hemichordata</taxon>
        <taxon>Enteropneusta</taxon>
        <taxon>Harrimaniidae</taxon>
        <taxon>Saccoglossus</taxon>
    </lineage>
</organism>
<sequence length="572" mass="65123">MANESWVLATVLLCLYGFFKEMRPSEPFLTPYLRNYKNLTAEEVDNEIYPIWTYSYLFALVFVFLLTDFLRYKPVIIVEVLTYLATWSLLIWGNGLQAMLLMQFFYGLATATEIAYYSYIYAIVSPQQYRKVTSYTRTAILTGDFTAGVLGQILVSSHITTTYFLLNVISFVSLCVAFVISIFLPPTKKSVYFHRDSVSGIDSHHVSLPPPPQCQKSDENTAAKDEFKDVMANEDITSTEGELYIHQNSDTNCVQDDYGSIWDSTQSSQEDLVIRTNTYADDNIENQSPKRKRRIIKVQCTSCKGNFQSLLTDFKSCYSSSHLLKWSLWWAFATCGYFQIGNYVQNLWDLIEPSTSDDSRIYNGAVDAVSTLSGAFATFILAFIKFNWTIFGELTLGIVSTLDAVILCAMGFSSNIWLSYAFYILFRSSYQLLITIATFQIASHLTTERYALVFGCNSFVALALQSLLTLIVVDKHGLNLPADVQFCIYGGYYFVIGTIFMAKAVYTLSKSGWIISCQQRWVTYKDEDADSVEEKYLQEEMEKNHTIQSDIEEEASLVERRVCVNDDNECVH</sequence>
<comment type="subcellular location">
    <subcellularLocation>
        <location evidence="2">Membrane</location>
        <topology evidence="2">Multi-pass membrane protein</topology>
    </subcellularLocation>
</comment>
<dbReference type="NCBIfam" id="TIGR00806">
    <property type="entry name" value="rfc"/>
    <property type="match status" value="1"/>
</dbReference>
<feature type="transmembrane region" description="Helical" evidence="3">
    <location>
        <begin position="74"/>
        <end position="92"/>
    </location>
</feature>
<evidence type="ECO:0000313" key="4">
    <source>
        <dbReference type="Proteomes" id="UP000694865"/>
    </source>
</evidence>
<keyword evidence="2" id="KW-0813">Transport</keyword>
<dbReference type="PANTHER" id="PTHR10686">
    <property type="entry name" value="FOLATE TRANSPORTER"/>
    <property type="match status" value="1"/>
</dbReference>
<feature type="transmembrane region" description="Helical" evidence="3">
    <location>
        <begin position="136"/>
        <end position="155"/>
    </location>
</feature>
<reference evidence="5" key="1">
    <citation type="submission" date="2025-08" db="UniProtKB">
        <authorList>
            <consortium name="RefSeq"/>
        </authorList>
    </citation>
    <scope>IDENTIFICATION</scope>
    <source>
        <tissue evidence="5">Testes</tissue>
    </source>
</reference>
<feature type="transmembrane region" description="Helical" evidence="3">
    <location>
        <begin position="104"/>
        <end position="124"/>
    </location>
</feature>
<keyword evidence="2 3" id="KW-0472">Membrane</keyword>